<reference evidence="3" key="1">
    <citation type="journal article" date="2023" name="Mol. Phylogenet. Evol.">
        <title>Genome-scale phylogeny and comparative genomics of the fungal order Sordariales.</title>
        <authorList>
            <person name="Hensen N."/>
            <person name="Bonometti L."/>
            <person name="Westerberg I."/>
            <person name="Brannstrom I.O."/>
            <person name="Guillou S."/>
            <person name="Cros-Aarteil S."/>
            <person name="Calhoun S."/>
            <person name="Haridas S."/>
            <person name="Kuo A."/>
            <person name="Mondo S."/>
            <person name="Pangilinan J."/>
            <person name="Riley R."/>
            <person name="LaButti K."/>
            <person name="Andreopoulos B."/>
            <person name="Lipzen A."/>
            <person name="Chen C."/>
            <person name="Yan M."/>
            <person name="Daum C."/>
            <person name="Ng V."/>
            <person name="Clum A."/>
            <person name="Steindorff A."/>
            <person name="Ohm R.A."/>
            <person name="Martin F."/>
            <person name="Silar P."/>
            <person name="Natvig D.O."/>
            <person name="Lalanne C."/>
            <person name="Gautier V."/>
            <person name="Ament-Velasquez S.L."/>
            <person name="Kruys A."/>
            <person name="Hutchinson M.I."/>
            <person name="Powell A.J."/>
            <person name="Barry K."/>
            <person name="Miller A.N."/>
            <person name="Grigoriev I.V."/>
            <person name="Debuchy R."/>
            <person name="Gladieux P."/>
            <person name="Hiltunen Thoren M."/>
            <person name="Johannesson H."/>
        </authorList>
    </citation>
    <scope>NUCLEOTIDE SEQUENCE [LARGE SCALE GENOMIC DNA]</scope>
    <source>
        <strain evidence="3">CBS 340.73</strain>
    </source>
</reference>
<evidence type="ECO:0000256" key="1">
    <source>
        <dbReference type="SAM" id="MobiDB-lite"/>
    </source>
</evidence>
<protein>
    <submittedName>
        <fullName evidence="2">Uncharacterized protein</fullName>
    </submittedName>
</protein>
<organism evidence="2 3">
    <name type="scientific">Diplogelasinospora grovesii</name>
    <dbReference type="NCBI Taxonomy" id="303347"/>
    <lineage>
        <taxon>Eukaryota</taxon>
        <taxon>Fungi</taxon>
        <taxon>Dikarya</taxon>
        <taxon>Ascomycota</taxon>
        <taxon>Pezizomycotina</taxon>
        <taxon>Sordariomycetes</taxon>
        <taxon>Sordariomycetidae</taxon>
        <taxon>Sordariales</taxon>
        <taxon>Diplogelasinosporaceae</taxon>
        <taxon>Diplogelasinospora</taxon>
    </lineage>
</organism>
<keyword evidence="3" id="KW-1185">Reference proteome</keyword>
<dbReference type="Proteomes" id="UP001303473">
    <property type="component" value="Unassembled WGS sequence"/>
</dbReference>
<feature type="region of interest" description="Disordered" evidence="1">
    <location>
        <begin position="1"/>
        <end position="25"/>
    </location>
</feature>
<sequence length="383" mass="42969">MANTTFKKLDAFDPPGFPHTNDNLTPEQRSVWSSQKISSWMDAEIDGDGGETKLPQFFNGTVEEFDVDQKPLAITWVGFPGLVSNKTGGVDMKRWPIADSQRHTQDEYLEWTSGRMKRYWQFLAEESPEKLLSLYKSLNPQYASQIKMEDLFQEDKKRQQTYEIISTNPGCIVHLAHRNNTLQAEIDIAAQATVIRKDDHGKIITDKTQLIRCSRYGQESRNSDPKIGDEINKLAPDEYMMEFSASKFALDVDGTGENLKPIPDGTFRFVRGDIKKKTGLRLHVQIPDGIMSEGDNAGRQLTVSDIFDTEKTVNIQFGAQFADYIHMGVNGIVIGGEPGQPAEPKKCPGKKTPGIVSNLSSMEECTTCKVDAGVERFSRYGTR</sequence>
<comment type="caution">
    <text evidence="2">The sequence shown here is derived from an EMBL/GenBank/DDBJ whole genome shotgun (WGS) entry which is preliminary data.</text>
</comment>
<proteinExistence type="predicted"/>
<name>A0AAN6NBB7_9PEZI</name>
<dbReference type="AlphaFoldDB" id="A0AAN6NBB7"/>
<evidence type="ECO:0000313" key="2">
    <source>
        <dbReference type="EMBL" id="KAK3941638.1"/>
    </source>
</evidence>
<evidence type="ECO:0000313" key="3">
    <source>
        <dbReference type="Proteomes" id="UP001303473"/>
    </source>
</evidence>
<dbReference type="EMBL" id="MU853781">
    <property type="protein sequence ID" value="KAK3941638.1"/>
    <property type="molecule type" value="Genomic_DNA"/>
</dbReference>
<gene>
    <name evidence="2" type="ORF">QBC46DRAFT_353084</name>
</gene>
<accession>A0AAN6NBB7</accession>